<feature type="domain" description="FtsX extracellular" evidence="1">
    <location>
        <begin position="187"/>
        <end position="262"/>
    </location>
</feature>
<dbReference type="InterPro" id="IPR040690">
    <property type="entry name" value="FtsX_ECD"/>
</dbReference>
<evidence type="ECO:0000259" key="1">
    <source>
        <dbReference type="Pfam" id="PF18075"/>
    </source>
</evidence>
<proteinExistence type="predicted"/>
<dbReference type="Gene3D" id="3.30.70.3040">
    <property type="match status" value="2"/>
</dbReference>
<gene>
    <name evidence="2" type="ORF">J2S55_004108</name>
</gene>
<dbReference type="EMBL" id="JAUSRB010000002">
    <property type="protein sequence ID" value="MDP9864842.1"/>
    <property type="molecule type" value="Genomic_DNA"/>
</dbReference>
<reference evidence="2 3" key="1">
    <citation type="submission" date="2023-07" db="EMBL/GenBank/DDBJ databases">
        <title>Sequencing the genomes of 1000 actinobacteria strains.</title>
        <authorList>
            <person name="Klenk H.-P."/>
        </authorList>
    </citation>
    <scope>NUCLEOTIDE SEQUENCE [LARGE SCALE GENOMIC DNA]</scope>
    <source>
        <strain evidence="2 3">DSM 44109</strain>
    </source>
</reference>
<sequence>MTVATVTVVAVVLCAVVAAFLLRDRPSLTVLPPPDGPWPVTSFSVWLCPDKKGEGEGAEKCRRGVTDRQRRAVETAIRGVPGVEKFMFVSAEEAARQTAEQFGEEGLLTEEEAPPSFDGHLRNVGDEDLTRPLMDGLRAAVEDLPGVVSVNFSTDRLFWDGKSDLSVQLCGEGLEQEPPCTGRGRPTGQEREAIEAVLARVDGIDKVYFQDAEHTRKVAEYLLGEPPALHEVVESYEIKIADRRVIDAVKAALRNVPGVGKVVVR</sequence>
<organism evidence="2 3">
    <name type="scientific">Streptosporangium brasiliense</name>
    <dbReference type="NCBI Taxonomy" id="47480"/>
    <lineage>
        <taxon>Bacteria</taxon>
        <taxon>Bacillati</taxon>
        <taxon>Actinomycetota</taxon>
        <taxon>Actinomycetes</taxon>
        <taxon>Streptosporangiales</taxon>
        <taxon>Streptosporangiaceae</taxon>
        <taxon>Streptosporangium</taxon>
    </lineage>
</organism>
<name>A0ABT9R6G8_9ACTN</name>
<feature type="domain" description="FtsX extracellular" evidence="1">
    <location>
        <begin position="44"/>
        <end position="150"/>
    </location>
</feature>
<evidence type="ECO:0000313" key="3">
    <source>
        <dbReference type="Proteomes" id="UP001230426"/>
    </source>
</evidence>
<evidence type="ECO:0000313" key="2">
    <source>
        <dbReference type="EMBL" id="MDP9864842.1"/>
    </source>
</evidence>
<protein>
    <submittedName>
        <fullName evidence="2">Copper chaperone CopZ</fullName>
    </submittedName>
</protein>
<keyword evidence="3" id="KW-1185">Reference proteome</keyword>
<dbReference type="Pfam" id="PF18075">
    <property type="entry name" value="FtsX_ECD"/>
    <property type="match status" value="2"/>
</dbReference>
<accession>A0ABT9R6G8</accession>
<dbReference type="Proteomes" id="UP001230426">
    <property type="component" value="Unassembled WGS sequence"/>
</dbReference>
<comment type="caution">
    <text evidence="2">The sequence shown here is derived from an EMBL/GenBank/DDBJ whole genome shotgun (WGS) entry which is preliminary data.</text>
</comment>